<protein>
    <submittedName>
        <fullName evidence="1">Uncharacterized protein</fullName>
    </submittedName>
</protein>
<accession>A0A917NVK7</accession>
<proteinExistence type="predicted"/>
<comment type="caution">
    <text evidence="1">The sequence shown here is derived from an EMBL/GenBank/DDBJ whole genome shotgun (WGS) entry which is preliminary data.</text>
</comment>
<gene>
    <name evidence="1" type="ORF">GCM10011320_46760</name>
</gene>
<dbReference type="Proteomes" id="UP000661507">
    <property type="component" value="Unassembled WGS sequence"/>
</dbReference>
<evidence type="ECO:0000313" key="2">
    <source>
        <dbReference type="Proteomes" id="UP000661507"/>
    </source>
</evidence>
<sequence length="134" mass="14595">MPGRFGAGNLTTALSYKRPLISIHMTIRAAATSGRRAAANHAVQAIGVARNSQSQKISRMTLHRRADVMDHCQGQQATGLSRILAAPRRMAQRWLALTSERSGMACGMLSRIAEYPYESQASVTRIERLKASSA</sequence>
<reference evidence="1" key="2">
    <citation type="submission" date="2020-09" db="EMBL/GenBank/DDBJ databases">
        <authorList>
            <person name="Sun Q."/>
            <person name="Zhou Y."/>
        </authorList>
    </citation>
    <scope>NUCLEOTIDE SEQUENCE</scope>
    <source>
        <strain evidence="1">CGMCC 1.3617</strain>
    </source>
</reference>
<organism evidence="1 2">
    <name type="scientific">Neoroseomonas lacus</name>
    <dbReference type="NCBI Taxonomy" id="287609"/>
    <lineage>
        <taxon>Bacteria</taxon>
        <taxon>Pseudomonadati</taxon>
        <taxon>Pseudomonadota</taxon>
        <taxon>Alphaproteobacteria</taxon>
        <taxon>Acetobacterales</taxon>
        <taxon>Acetobacteraceae</taxon>
        <taxon>Neoroseomonas</taxon>
    </lineage>
</organism>
<reference evidence="1" key="1">
    <citation type="journal article" date="2014" name="Int. J. Syst. Evol. Microbiol.">
        <title>Complete genome sequence of Corynebacterium casei LMG S-19264T (=DSM 44701T), isolated from a smear-ripened cheese.</title>
        <authorList>
            <consortium name="US DOE Joint Genome Institute (JGI-PGF)"/>
            <person name="Walter F."/>
            <person name="Albersmeier A."/>
            <person name="Kalinowski J."/>
            <person name="Ruckert C."/>
        </authorList>
    </citation>
    <scope>NUCLEOTIDE SEQUENCE</scope>
    <source>
        <strain evidence="1">CGMCC 1.3617</strain>
    </source>
</reference>
<dbReference type="EMBL" id="BMKW01000012">
    <property type="protein sequence ID" value="GGJ33711.1"/>
    <property type="molecule type" value="Genomic_DNA"/>
</dbReference>
<evidence type="ECO:0000313" key="1">
    <source>
        <dbReference type="EMBL" id="GGJ33711.1"/>
    </source>
</evidence>
<keyword evidence="2" id="KW-1185">Reference proteome</keyword>
<name>A0A917NVK7_9PROT</name>
<dbReference type="AlphaFoldDB" id="A0A917NVK7"/>